<dbReference type="Proteomes" id="UP000595564">
    <property type="component" value="Chromosome"/>
</dbReference>
<comment type="similarity">
    <text evidence="2 6">Belongs to the RRF family.</text>
</comment>
<gene>
    <name evidence="6 9" type="primary">frr</name>
    <name evidence="9" type="ORF">TTHT_1709</name>
</gene>
<feature type="coiled-coil region" evidence="7">
    <location>
        <begin position="132"/>
        <end position="166"/>
    </location>
</feature>
<dbReference type="CDD" id="cd00520">
    <property type="entry name" value="RRF"/>
    <property type="match status" value="1"/>
</dbReference>
<protein>
    <recommendedName>
        <fullName evidence="6">Ribosome-recycling factor</fullName>
        <shortName evidence="6">RRF</shortName>
    </recommendedName>
    <alternativeName>
        <fullName evidence="6">Ribosome-releasing factor</fullName>
    </alternativeName>
</protein>
<dbReference type="InterPro" id="IPR023584">
    <property type="entry name" value="Ribosome_recyc_fac_dom"/>
</dbReference>
<feature type="domain" description="Ribosome recycling factor" evidence="8">
    <location>
        <begin position="20"/>
        <end position="183"/>
    </location>
</feature>
<evidence type="ECO:0000313" key="10">
    <source>
        <dbReference type="Proteomes" id="UP000595564"/>
    </source>
</evidence>
<name>A0A7R6SZX7_9BACT</name>
<dbReference type="Pfam" id="PF01765">
    <property type="entry name" value="RRF"/>
    <property type="match status" value="1"/>
</dbReference>
<dbReference type="InterPro" id="IPR036191">
    <property type="entry name" value="RRF_sf"/>
</dbReference>
<dbReference type="GO" id="GO:0005737">
    <property type="term" value="C:cytoplasm"/>
    <property type="evidence" value="ECO:0007669"/>
    <property type="project" value="UniProtKB-SubCell"/>
</dbReference>
<dbReference type="GO" id="GO:0043023">
    <property type="term" value="F:ribosomal large subunit binding"/>
    <property type="evidence" value="ECO:0007669"/>
    <property type="project" value="TreeGrafter"/>
</dbReference>
<evidence type="ECO:0000256" key="3">
    <source>
        <dbReference type="ARBA" id="ARBA00022490"/>
    </source>
</evidence>
<dbReference type="AlphaFoldDB" id="A0A7R6SZX7"/>
<organism evidence="9 10">
    <name type="scientific">Thermotomaculum hydrothermale</name>
    <dbReference type="NCBI Taxonomy" id="981385"/>
    <lineage>
        <taxon>Bacteria</taxon>
        <taxon>Pseudomonadati</taxon>
        <taxon>Acidobacteriota</taxon>
        <taxon>Holophagae</taxon>
        <taxon>Thermotomaculales</taxon>
        <taxon>Thermotomaculaceae</taxon>
        <taxon>Thermotomaculum</taxon>
    </lineage>
</organism>
<dbReference type="EMBL" id="AP017470">
    <property type="protein sequence ID" value="BBB33182.1"/>
    <property type="molecule type" value="Genomic_DNA"/>
</dbReference>
<dbReference type="FunFam" id="3.30.1360.40:FF:000001">
    <property type="entry name" value="Ribosome-recycling factor"/>
    <property type="match status" value="1"/>
</dbReference>
<sequence length="185" mass="21086">MIKDVLKDAESHMKKTVEVFKHEIASLRTGKASVSLLDGVQVEYYGTKMPLNQIATISAPDATLIVVTPYDMTALQAIEKAIREADLGLNPSNDGKKIMVPVPPLTEERRKTLVKKLHEYAEQCRVAVRNIRRDARDKVKQLLKDKEISEDDEKRAEDDIQKLTDKYIDEIDDISKKKEEDIMHV</sequence>
<dbReference type="FunFam" id="1.10.132.20:FF:000001">
    <property type="entry name" value="Ribosome-recycling factor"/>
    <property type="match status" value="1"/>
</dbReference>
<keyword evidence="10" id="KW-1185">Reference proteome</keyword>
<dbReference type="RefSeq" id="WP_201327485.1">
    <property type="nucleotide sequence ID" value="NZ_AP017470.1"/>
</dbReference>
<evidence type="ECO:0000313" key="9">
    <source>
        <dbReference type="EMBL" id="BBB33182.1"/>
    </source>
</evidence>
<dbReference type="GO" id="GO:0006415">
    <property type="term" value="P:translational termination"/>
    <property type="evidence" value="ECO:0007669"/>
    <property type="project" value="UniProtKB-UniRule"/>
</dbReference>
<dbReference type="SUPFAM" id="SSF55194">
    <property type="entry name" value="Ribosome recycling factor, RRF"/>
    <property type="match status" value="1"/>
</dbReference>
<proteinExistence type="inferred from homology"/>
<keyword evidence="3 6" id="KW-0963">Cytoplasm</keyword>
<evidence type="ECO:0000256" key="5">
    <source>
        <dbReference type="ARBA" id="ARBA00025050"/>
    </source>
</evidence>
<keyword evidence="7" id="KW-0175">Coiled coil</keyword>
<evidence type="ECO:0000256" key="7">
    <source>
        <dbReference type="SAM" id="Coils"/>
    </source>
</evidence>
<dbReference type="Gene3D" id="3.30.1360.40">
    <property type="match status" value="1"/>
</dbReference>
<keyword evidence="4 6" id="KW-0648">Protein biosynthesis</keyword>
<evidence type="ECO:0000259" key="8">
    <source>
        <dbReference type="Pfam" id="PF01765"/>
    </source>
</evidence>
<evidence type="ECO:0000256" key="4">
    <source>
        <dbReference type="ARBA" id="ARBA00022917"/>
    </source>
</evidence>
<reference evidence="9 10" key="1">
    <citation type="journal article" date="2012" name="Extremophiles">
        <title>Thermotomaculum hydrothermale gen. nov., sp. nov., a novel heterotrophic thermophile within the phylum Acidobacteria from a deep-sea hydrothermal vent chimney in the Southern Okinawa Trough.</title>
        <authorList>
            <person name="Izumi H."/>
            <person name="Nunoura T."/>
            <person name="Miyazaki M."/>
            <person name="Mino S."/>
            <person name="Toki T."/>
            <person name="Takai K."/>
            <person name="Sako Y."/>
            <person name="Sawabe T."/>
            <person name="Nakagawa S."/>
        </authorList>
    </citation>
    <scope>NUCLEOTIDE SEQUENCE [LARGE SCALE GENOMIC DNA]</scope>
    <source>
        <strain evidence="9 10">AC55</strain>
    </source>
</reference>
<dbReference type="NCBIfam" id="TIGR00496">
    <property type="entry name" value="frr"/>
    <property type="match status" value="1"/>
</dbReference>
<dbReference type="PANTHER" id="PTHR20982">
    <property type="entry name" value="RIBOSOME RECYCLING FACTOR"/>
    <property type="match status" value="1"/>
</dbReference>
<dbReference type="Gene3D" id="1.10.132.20">
    <property type="entry name" value="Ribosome-recycling factor"/>
    <property type="match status" value="1"/>
</dbReference>
<dbReference type="HAMAP" id="MF_00040">
    <property type="entry name" value="RRF"/>
    <property type="match status" value="1"/>
</dbReference>
<dbReference type="KEGG" id="thyd:TTHT_1709"/>
<accession>A0A7R6SZX7</accession>
<evidence type="ECO:0000256" key="6">
    <source>
        <dbReference type="HAMAP-Rule" id="MF_00040"/>
    </source>
</evidence>
<comment type="subcellular location">
    <subcellularLocation>
        <location evidence="1 6">Cytoplasm</location>
    </subcellularLocation>
</comment>
<dbReference type="PANTHER" id="PTHR20982:SF3">
    <property type="entry name" value="MITOCHONDRIAL RIBOSOME RECYCLING FACTOR PSEUDO 1"/>
    <property type="match status" value="1"/>
</dbReference>
<evidence type="ECO:0000256" key="2">
    <source>
        <dbReference type="ARBA" id="ARBA00005912"/>
    </source>
</evidence>
<comment type="function">
    <text evidence="5 6">Responsible for the release of ribosomes from messenger RNA at the termination of protein biosynthesis. May increase the efficiency of translation by recycling ribosomes from one round of translation to another.</text>
</comment>
<evidence type="ECO:0000256" key="1">
    <source>
        <dbReference type="ARBA" id="ARBA00004496"/>
    </source>
</evidence>
<dbReference type="InterPro" id="IPR002661">
    <property type="entry name" value="Ribosome_recyc_fac"/>
</dbReference>